<gene>
    <name evidence="2" type="ORF">QQX04_11405</name>
</gene>
<dbReference type="Gene3D" id="3.20.20.190">
    <property type="entry name" value="Phosphatidylinositol (PI) phosphodiesterase"/>
    <property type="match status" value="1"/>
</dbReference>
<reference evidence="2" key="1">
    <citation type="submission" date="2023-06" db="EMBL/GenBank/DDBJ databases">
        <title>SYSU T00b26.</title>
        <authorList>
            <person name="Gao L."/>
            <person name="Fang B.-Z."/>
            <person name="Li W.-J."/>
        </authorList>
    </citation>
    <scope>NUCLEOTIDE SEQUENCE</scope>
    <source>
        <strain evidence="2">SYSU T00b26</strain>
    </source>
</reference>
<dbReference type="InterPro" id="IPR017946">
    <property type="entry name" value="PLC-like_Pdiesterase_TIM-brl"/>
</dbReference>
<evidence type="ECO:0000313" key="2">
    <source>
        <dbReference type="EMBL" id="MDN4473599.1"/>
    </source>
</evidence>
<organism evidence="2 3">
    <name type="scientific">Demequina zhanjiangensis</name>
    <dbReference type="NCBI Taxonomy" id="3051659"/>
    <lineage>
        <taxon>Bacteria</taxon>
        <taxon>Bacillati</taxon>
        <taxon>Actinomycetota</taxon>
        <taxon>Actinomycetes</taxon>
        <taxon>Micrococcales</taxon>
        <taxon>Demequinaceae</taxon>
        <taxon>Demequina</taxon>
    </lineage>
</organism>
<dbReference type="RefSeq" id="WP_301129274.1">
    <property type="nucleotide sequence ID" value="NZ_JAUHPV010000006.1"/>
</dbReference>
<evidence type="ECO:0000313" key="3">
    <source>
        <dbReference type="Proteomes" id="UP001172738"/>
    </source>
</evidence>
<dbReference type="Pfam" id="PF03009">
    <property type="entry name" value="GDPD"/>
    <property type="match status" value="1"/>
</dbReference>
<comment type="caution">
    <text evidence="2">The sequence shown here is derived from an EMBL/GenBank/DDBJ whole genome shotgun (WGS) entry which is preliminary data.</text>
</comment>
<keyword evidence="3" id="KW-1185">Reference proteome</keyword>
<evidence type="ECO:0000259" key="1">
    <source>
        <dbReference type="PROSITE" id="PS51704"/>
    </source>
</evidence>
<sequence length="248" mass="26694">MTQIWAHRGARLVEPENTLAAMDAAVTGGADGVELDVHLSADGRLVVRHDPWLALPDGACVPIGSLTRSEIELADVGDASSGVHRAPFLREVLDLLAATGVVVNIEMKVGVRSPYRGIASAVVDAVRQARMQDRVVLSSFDHVGLLEVRDHDAALELAPLYSEGLARAWDYTLMLGMRAAHPQIDTIRRPGTLESFRAAQVSVRPWTVNDEADLRMLLLAEVDAVIVDDPAAAVLARSALARERAFSA</sequence>
<dbReference type="InterPro" id="IPR030395">
    <property type="entry name" value="GP_PDE_dom"/>
</dbReference>
<accession>A0ABT8G4F9</accession>
<name>A0ABT8G4F9_9MICO</name>
<dbReference type="Proteomes" id="UP001172738">
    <property type="component" value="Unassembled WGS sequence"/>
</dbReference>
<protein>
    <submittedName>
        <fullName evidence="2">Glycerophosphodiester phosphodiesterase family protein</fullName>
    </submittedName>
</protein>
<dbReference type="PANTHER" id="PTHR46211">
    <property type="entry name" value="GLYCEROPHOSPHORYL DIESTER PHOSPHODIESTERASE"/>
    <property type="match status" value="1"/>
</dbReference>
<dbReference type="EMBL" id="JAUHPV010000006">
    <property type="protein sequence ID" value="MDN4473599.1"/>
    <property type="molecule type" value="Genomic_DNA"/>
</dbReference>
<proteinExistence type="predicted"/>
<feature type="domain" description="GP-PDE" evidence="1">
    <location>
        <begin position="2"/>
        <end position="237"/>
    </location>
</feature>
<dbReference type="PANTHER" id="PTHR46211:SF14">
    <property type="entry name" value="GLYCEROPHOSPHODIESTER PHOSPHODIESTERASE"/>
    <property type="match status" value="1"/>
</dbReference>
<dbReference type="SUPFAM" id="SSF51695">
    <property type="entry name" value="PLC-like phosphodiesterases"/>
    <property type="match status" value="1"/>
</dbReference>
<dbReference type="PROSITE" id="PS51704">
    <property type="entry name" value="GP_PDE"/>
    <property type="match status" value="1"/>
</dbReference>